<dbReference type="Proteomes" id="UP000091857">
    <property type="component" value="Chromosome 6"/>
</dbReference>
<dbReference type="EMBL" id="CM004392">
    <property type="protein sequence ID" value="OAY46558.1"/>
    <property type="molecule type" value="Genomic_DNA"/>
</dbReference>
<protein>
    <submittedName>
        <fullName evidence="5">Uncharacterized protein</fullName>
    </submittedName>
</protein>
<evidence type="ECO:0000256" key="3">
    <source>
        <dbReference type="ARBA" id="ARBA00022723"/>
    </source>
</evidence>
<evidence type="ECO:0000313" key="5">
    <source>
        <dbReference type="EMBL" id="OAY46558.1"/>
    </source>
</evidence>
<comment type="caution">
    <text evidence="5">The sequence shown here is derived from an EMBL/GenBank/DDBJ whole genome shotgun (WGS) entry which is preliminary data.</text>
</comment>
<accession>A0A2C9VLP1</accession>
<evidence type="ECO:0000256" key="4">
    <source>
        <dbReference type="ARBA" id="ARBA00022842"/>
    </source>
</evidence>
<keyword evidence="6" id="KW-1185">Reference proteome</keyword>
<gene>
    <name evidence="5" type="ORF">MANES_06G009000v8</name>
</gene>
<dbReference type="GO" id="GO:0032259">
    <property type="term" value="P:methylation"/>
    <property type="evidence" value="ECO:0000318"/>
    <property type="project" value="GO_Central"/>
</dbReference>
<dbReference type="PANTHER" id="PTHR31009">
    <property type="entry name" value="S-ADENOSYL-L-METHIONINE:CARBOXYL METHYLTRANSFERASE FAMILY PROTEIN"/>
    <property type="match status" value="1"/>
</dbReference>
<sequence length="359" mass="40406">MVENGNFSKAYPMKGGDGFHSYSNNSSYQREVIDAVKELINEAIVEKLDINIHSLPNKTFKITDMGCSVGPNTFIAIQNIIEAVEKKYQTQFEYQVFFNDHVSNDFNTLFSSIPPNNNYYPMGLPGSFHGRLFPNASLHIMNSSYALQWLSQVPKEVLDKSSPAWNKGKICYTSAGDETLKAYTEQFGKDMDCFLDSRAKEVVPGGLLLLSFPGRLSETPHSQVYSNIAYDLLGSSLMEMAHKGIISEEKVDDFNIPVYFTSPQEVEEAVKRNGCFNIERVVCIPLKKSQSSNSTKAKAVSSHIRAGMESLLKEHFGDEFNLDQLFENFLQKLHENILPLQHGEASTVFLILKRKEVGR</sequence>
<dbReference type="Gene3D" id="1.10.1200.270">
    <property type="entry name" value="Methyltransferase, alpha-helical capping domain"/>
    <property type="match status" value="1"/>
</dbReference>
<dbReference type="Gramene" id="Manes.06G009000.1.v8.1">
    <property type="protein sequence ID" value="Manes.06G009000.1.v8.1.CDS"/>
    <property type="gene ID" value="Manes.06G009000.v8.1"/>
</dbReference>
<keyword evidence="1" id="KW-0489">Methyltransferase</keyword>
<dbReference type="GO" id="GO:0046872">
    <property type="term" value="F:metal ion binding"/>
    <property type="evidence" value="ECO:0007669"/>
    <property type="project" value="UniProtKB-KW"/>
</dbReference>
<evidence type="ECO:0000256" key="1">
    <source>
        <dbReference type="ARBA" id="ARBA00022603"/>
    </source>
</evidence>
<name>A0A2C9VLP1_MANES</name>
<dbReference type="InterPro" id="IPR005299">
    <property type="entry name" value="MeTrfase_7"/>
</dbReference>
<organism evidence="5 6">
    <name type="scientific">Manihot esculenta</name>
    <name type="common">Cassava</name>
    <name type="synonym">Jatropha manihot</name>
    <dbReference type="NCBI Taxonomy" id="3983"/>
    <lineage>
        <taxon>Eukaryota</taxon>
        <taxon>Viridiplantae</taxon>
        <taxon>Streptophyta</taxon>
        <taxon>Embryophyta</taxon>
        <taxon>Tracheophyta</taxon>
        <taxon>Spermatophyta</taxon>
        <taxon>Magnoliopsida</taxon>
        <taxon>eudicotyledons</taxon>
        <taxon>Gunneridae</taxon>
        <taxon>Pentapetalae</taxon>
        <taxon>rosids</taxon>
        <taxon>fabids</taxon>
        <taxon>Malpighiales</taxon>
        <taxon>Euphorbiaceae</taxon>
        <taxon>Crotonoideae</taxon>
        <taxon>Manihoteae</taxon>
        <taxon>Manihot</taxon>
    </lineage>
</organism>
<dbReference type="Pfam" id="PF03492">
    <property type="entry name" value="Methyltransf_7"/>
    <property type="match status" value="1"/>
</dbReference>
<evidence type="ECO:0000256" key="2">
    <source>
        <dbReference type="ARBA" id="ARBA00022679"/>
    </source>
</evidence>
<dbReference type="OrthoDB" id="1523883at2759"/>
<dbReference type="AlphaFoldDB" id="A0A2C9VLP1"/>
<evidence type="ECO:0000313" key="6">
    <source>
        <dbReference type="Proteomes" id="UP000091857"/>
    </source>
</evidence>
<proteinExistence type="predicted"/>
<dbReference type="GO" id="GO:0008757">
    <property type="term" value="F:S-adenosylmethionine-dependent methyltransferase activity"/>
    <property type="evidence" value="ECO:0000318"/>
    <property type="project" value="GO_Central"/>
</dbReference>
<dbReference type="InterPro" id="IPR029063">
    <property type="entry name" value="SAM-dependent_MTases_sf"/>
</dbReference>
<keyword evidence="3" id="KW-0479">Metal-binding</keyword>
<dbReference type="SUPFAM" id="SSF53335">
    <property type="entry name" value="S-adenosyl-L-methionine-dependent methyltransferases"/>
    <property type="match status" value="1"/>
</dbReference>
<keyword evidence="4" id="KW-0460">Magnesium</keyword>
<keyword evidence="2" id="KW-0808">Transferase</keyword>
<reference evidence="6" key="1">
    <citation type="journal article" date="2016" name="Nat. Biotechnol.">
        <title>Sequencing wild and cultivated cassava and related species reveals extensive interspecific hybridization and genetic diversity.</title>
        <authorList>
            <person name="Bredeson J.V."/>
            <person name="Lyons J.B."/>
            <person name="Prochnik S.E."/>
            <person name="Wu G.A."/>
            <person name="Ha C.M."/>
            <person name="Edsinger-Gonzales E."/>
            <person name="Grimwood J."/>
            <person name="Schmutz J."/>
            <person name="Rabbi I.Y."/>
            <person name="Egesi C."/>
            <person name="Nauluvula P."/>
            <person name="Lebot V."/>
            <person name="Ndunguru J."/>
            <person name="Mkamilo G."/>
            <person name="Bart R.S."/>
            <person name="Setter T.L."/>
            <person name="Gleadow R.M."/>
            <person name="Kulakow P."/>
            <person name="Ferguson M.E."/>
            <person name="Rounsley S."/>
            <person name="Rokhsar D.S."/>
        </authorList>
    </citation>
    <scope>NUCLEOTIDE SEQUENCE [LARGE SCALE GENOMIC DNA]</scope>
    <source>
        <strain evidence="6">cv. AM560-2</strain>
    </source>
</reference>
<dbReference type="InterPro" id="IPR042086">
    <property type="entry name" value="MeTrfase_capping"/>
</dbReference>
<dbReference type="Gene3D" id="3.40.50.150">
    <property type="entry name" value="Vaccinia Virus protein VP39"/>
    <property type="match status" value="1"/>
</dbReference>